<dbReference type="PANTHER" id="PTHR42877">
    <property type="entry name" value="L-ORNITHINE N(5)-MONOOXYGENASE-RELATED"/>
    <property type="match status" value="1"/>
</dbReference>
<proteinExistence type="inferred from homology"/>
<dbReference type="GO" id="GO:0050661">
    <property type="term" value="F:NADP binding"/>
    <property type="evidence" value="ECO:0007669"/>
    <property type="project" value="InterPro"/>
</dbReference>
<evidence type="ECO:0008006" key="8">
    <source>
        <dbReference type="Google" id="ProtNLM"/>
    </source>
</evidence>
<dbReference type="GO" id="GO:0004499">
    <property type="term" value="F:N,N-dimethylaniline monooxygenase activity"/>
    <property type="evidence" value="ECO:0007669"/>
    <property type="project" value="InterPro"/>
</dbReference>
<dbReference type="InterPro" id="IPR020946">
    <property type="entry name" value="Flavin_mOase-like"/>
</dbReference>
<evidence type="ECO:0000256" key="2">
    <source>
        <dbReference type="ARBA" id="ARBA00022630"/>
    </source>
</evidence>
<keyword evidence="7" id="KW-1185">Reference proteome</keyword>
<dbReference type="Pfam" id="PF00743">
    <property type="entry name" value="FMO-like"/>
    <property type="match status" value="1"/>
</dbReference>
<accession>A0A8K0LAY5</accession>
<keyword evidence="4" id="KW-0560">Oxidoreductase</keyword>
<reference evidence="6" key="1">
    <citation type="submission" date="2021-07" db="EMBL/GenBank/DDBJ databases">
        <title>Elsinoe batatas strain:CRI-CJ2 Genome sequencing and assembly.</title>
        <authorList>
            <person name="Huang L."/>
        </authorList>
    </citation>
    <scope>NUCLEOTIDE SEQUENCE</scope>
    <source>
        <strain evidence="6">CRI-CJ2</strain>
    </source>
</reference>
<comment type="caution">
    <text evidence="6">The sequence shown here is derived from an EMBL/GenBank/DDBJ whole genome shotgun (WGS) entry which is preliminary data.</text>
</comment>
<gene>
    <name evidence="6" type="ORF">KVT40_000919</name>
</gene>
<feature type="region of interest" description="Disordered" evidence="5">
    <location>
        <begin position="15"/>
        <end position="44"/>
    </location>
</feature>
<evidence type="ECO:0000256" key="4">
    <source>
        <dbReference type="ARBA" id="ARBA00023002"/>
    </source>
</evidence>
<dbReference type="PANTHER" id="PTHR42877:SF2">
    <property type="entry name" value="FAD_NAD(P)-BINDING DOMAIN-CONTAINING PROTEIN"/>
    <property type="match status" value="1"/>
</dbReference>
<dbReference type="InterPro" id="IPR051209">
    <property type="entry name" value="FAD-bind_Monooxygenase_sf"/>
</dbReference>
<evidence type="ECO:0000313" key="7">
    <source>
        <dbReference type="Proteomes" id="UP000809789"/>
    </source>
</evidence>
<evidence type="ECO:0000256" key="5">
    <source>
        <dbReference type="SAM" id="MobiDB-lite"/>
    </source>
</evidence>
<protein>
    <recommendedName>
        <fullName evidence="8">Sterigmatocystin biosynthesis monooxygenase stcW</fullName>
    </recommendedName>
</protein>
<dbReference type="Gene3D" id="3.50.50.60">
    <property type="entry name" value="FAD/NAD(P)-binding domain"/>
    <property type="match status" value="2"/>
</dbReference>
<dbReference type="Proteomes" id="UP000809789">
    <property type="component" value="Unassembled WGS sequence"/>
</dbReference>
<evidence type="ECO:0000256" key="1">
    <source>
        <dbReference type="ARBA" id="ARBA00010139"/>
    </source>
</evidence>
<evidence type="ECO:0000313" key="6">
    <source>
        <dbReference type="EMBL" id="KAG8631779.1"/>
    </source>
</evidence>
<evidence type="ECO:0000256" key="3">
    <source>
        <dbReference type="ARBA" id="ARBA00022827"/>
    </source>
</evidence>
<sequence>MAATVRSPIVGLGGHSAHSVPRYTATTSPRAAAAPLKHSQVTSAPMAGESDDAFTLSSSWAYQPRKIKVITIGAGFSGLLMAHKFQHRFPEMKNIVEHKILEARSDVGGTWLANDYPGVQCDVPAHIYAFPFDPNPDWERFYASGGDILAYIKNTVRKWGLDQDLHLSTKVIGAHWQQSLGQWKVTVEHQGKQRDEFCNVLISAQGVLVHEAWPKVPGLKTFKGHVTHSANWDHSYDYTNKRIAVIGNGSSGIQIVPQMAKLPGTDVMNFVRGPAWVYYRAPPSKHLGRDDPDPNPRYTAEEREAFRDPEHHLKHRKQIISKTNKSFYIFMRGKNNEEGMKLAAAQMAEKLNHDPELCRKLIPKWELGCRRITPGPGYLESFLRPNCDLTDSPITSISETGVHTADGKFYECDVVVCATGFDVSHRPRFPIVGLNGIDLSKTWADDPESYVSVAVPNMPNYFMMMGPNCLGGHGSLVESLNWTGDYFVKWIYKMATEDIKHVTPKQEVVDAFIRYSDQIHKTLVWTGACSSWYKRGRKDGRVTALFGGSAQLFNRMLTDIRGEDFNIEYNTSNPYRFMGNGFTEFEMDEASDLAWYVELAETLESSPESTKKIKRAPYSVV</sequence>
<organism evidence="6 7">
    <name type="scientific">Elsinoe batatas</name>
    <dbReference type="NCBI Taxonomy" id="2601811"/>
    <lineage>
        <taxon>Eukaryota</taxon>
        <taxon>Fungi</taxon>
        <taxon>Dikarya</taxon>
        <taxon>Ascomycota</taxon>
        <taxon>Pezizomycotina</taxon>
        <taxon>Dothideomycetes</taxon>
        <taxon>Dothideomycetidae</taxon>
        <taxon>Myriangiales</taxon>
        <taxon>Elsinoaceae</taxon>
        <taxon>Elsinoe</taxon>
    </lineage>
</organism>
<dbReference type="EMBL" id="JAESVG020000001">
    <property type="protein sequence ID" value="KAG8631779.1"/>
    <property type="molecule type" value="Genomic_DNA"/>
</dbReference>
<feature type="compositionally biased region" description="Low complexity" evidence="5">
    <location>
        <begin position="21"/>
        <end position="35"/>
    </location>
</feature>
<keyword evidence="2" id="KW-0285">Flavoprotein</keyword>
<name>A0A8K0LAY5_9PEZI</name>
<dbReference type="SUPFAM" id="SSF51905">
    <property type="entry name" value="FAD/NAD(P)-binding domain"/>
    <property type="match status" value="1"/>
</dbReference>
<keyword evidence="3" id="KW-0274">FAD</keyword>
<dbReference type="GO" id="GO:0050660">
    <property type="term" value="F:flavin adenine dinucleotide binding"/>
    <property type="evidence" value="ECO:0007669"/>
    <property type="project" value="InterPro"/>
</dbReference>
<dbReference type="OrthoDB" id="74360at2759"/>
<comment type="similarity">
    <text evidence="1">Belongs to the FAD-binding monooxygenase family.</text>
</comment>
<dbReference type="AlphaFoldDB" id="A0A8K0LAY5"/>
<dbReference type="InterPro" id="IPR036188">
    <property type="entry name" value="FAD/NAD-bd_sf"/>
</dbReference>